<keyword evidence="3 8" id="KW-0762">Sugar transport</keyword>
<evidence type="ECO:0000256" key="4">
    <source>
        <dbReference type="ARBA" id="ARBA00022679"/>
    </source>
</evidence>
<keyword evidence="5" id="KW-0598">Phosphotransferase system</keyword>
<dbReference type="GO" id="GO:0009401">
    <property type="term" value="P:phosphoenolpyruvate-dependent sugar phosphotransferase system"/>
    <property type="evidence" value="ECO:0007669"/>
    <property type="project" value="UniProtKB-KW"/>
</dbReference>
<evidence type="ECO:0000259" key="7">
    <source>
        <dbReference type="PROSITE" id="PS51093"/>
    </source>
</evidence>
<gene>
    <name evidence="8" type="ORF">KDL01_25055</name>
</gene>
<organism evidence="8 9">
    <name type="scientific">Actinospica durhamensis</name>
    <dbReference type="NCBI Taxonomy" id="1508375"/>
    <lineage>
        <taxon>Bacteria</taxon>
        <taxon>Bacillati</taxon>
        <taxon>Actinomycetota</taxon>
        <taxon>Actinomycetes</taxon>
        <taxon>Catenulisporales</taxon>
        <taxon>Actinospicaceae</taxon>
        <taxon>Actinospica</taxon>
    </lineage>
</organism>
<sequence>MNTRSGRAPALPVRLPLAVRAPVAGRAISLDRVPDAVFAQAMVGPGAAIDPVRAPGVVLSPVSGILVKLKPHAFVVTATDGRGVLVHLGIDTVNLDGGGFVLLAEEGGPVLAGAPVVRWNPAAIEAAGLSPVCPVIALDADPASAAAIAASVALGPVSADDRLFTWA</sequence>
<dbReference type="InterPro" id="IPR011055">
    <property type="entry name" value="Dup_hybrid_motif"/>
</dbReference>
<dbReference type="PANTHER" id="PTHR45008:SF1">
    <property type="entry name" value="PTS SYSTEM GLUCOSE-SPECIFIC EIIA COMPONENT"/>
    <property type="match status" value="1"/>
</dbReference>
<evidence type="ECO:0000256" key="5">
    <source>
        <dbReference type="ARBA" id="ARBA00022683"/>
    </source>
</evidence>
<evidence type="ECO:0000256" key="1">
    <source>
        <dbReference type="ARBA" id="ARBA00004496"/>
    </source>
</evidence>
<dbReference type="GO" id="GO:0005737">
    <property type="term" value="C:cytoplasm"/>
    <property type="evidence" value="ECO:0007669"/>
    <property type="project" value="UniProtKB-SubCell"/>
</dbReference>
<dbReference type="AlphaFoldDB" id="A0A941EUD2"/>
<dbReference type="Proteomes" id="UP000675781">
    <property type="component" value="Unassembled WGS sequence"/>
</dbReference>
<keyword evidence="2" id="KW-0813">Transport</keyword>
<dbReference type="PANTHER" id="PTHR45008">
    <property type="entry name" value="PTS SYSTEM GLUCOSE-SPECIFIC EIIA COMPONENT"/>
    <property type="match status" value="1"/>
</dbReference>
<comment type="caution">
    <text evidence="8">The sequence shown here is derived from an EMBL/GenBank/DDBJ whole genome shotgun (WGS) entry which is preliminary data.</text>
</comment>
<keyword evidence="9" id="KW-1185">Reference proteome</keyword>
<dbReference type="Gene3D" id="2.70.70.10">
    <property type="entry name" value="Glucose Permease (Domain IIA)"/>
    <property type="match status" value="1"/>
</dbReference>
<name>A0A941EUD2_9ACTN</name>
<proteinExistence type="predicted"/>
<evidence type="ECO:0000313" key="8">
    <source>
        <dbReference type="EMBL" id="MBR7836572.1"/>
    </source>
</evidence>
<accession>A0A941EUD2</accession>
<dbReference type="PROSITE" id="PS00371">
    <property type="entry name" value="PTS_EIIA_TYPE_1_HIS"/>
    <property type="match status" value="1"/>
</dbReference>
<evidence type="ECO:0000256" key="6">
    <source>
        <dbReference type="ARBA" id="ARBA00022777"/>
    </source>
</evidence>
<dbReference type="SUPFAM" id="SSF51261">
    <property type="entry name" value="Duplicated hybrid motif"/>
    <property type="match status" value="1"/>
</dbReference>
<feature type="domain" description="PTS EIIA type-1" evidence="7">
    <location>
        <begin position="35"/>
        <end position="139"/>
    </location>
</feature>
<dbReference type="InterPro" id="IPR001127">
    <property type="entry name" value="PTS_EIIA_1_perm"/>
</dbReference>
<dbReference type="Pfam" id="PF00358">
    <property type="entry name" value="PTS_EIIA_1"/>
    <property type="match status" value="1"/>
</dbReference>
<protein>
    <submittedName>
        <fullName evidence="8">PTS glucose transporter subunit IIA</fullName>
    </submittedName>
</protein>
<dbReference type="InterPro" id="IPR050890">
    <property type="entry name" value="PTS_EIIA_component"/>
</dbReference>
<dbReference type="EMBL" id="JAGSOG010000149">
    <property type="protein sequence ID" value="MBR7836572.1"/>
    <property type="molecule type" value="Genomic_DNA"/>
</dbReference>
<keyword evidence="6" id="KW-0418">Kinase</keyword>
<evidence type="ECO:0000313" key="9">
    <source>
        <dbReference type="Proteomes" id="UP000675781"/>
    </source>
</evidence>
<evidence type="ECO:0000256" key="3">
    <source>
        <dbReference type="ARBA" id="ARBA00022597"/>
    </source>
</evidence>
<keyword evidence="4" id="KW-0808">Transferase</keyword>
<dbReference type="PROSITE" id="PS51093">
    <property type="entry name" value="PTS_EIIA_TYPE_1"/>
    <property type="match status" value="1"/>
</dbReference>
<reference evidence="8" key="1">
    <citation type="submission" date="2021-04" db="EMBL/GenBank/DDBJ databases">
        <title>Genome based classification of Actinospica acidithermotolerans sp. nov., an actinobacterium isolated from an Indonesian hot spring.</title>
        <authorList>
            <person name="Kusuma A.B."/>
            <person name="Putra K.E."/>
            <person name="Nafisah S."/>
            <person name="Loh J."/>
            <person name="Nouioui I."/>
            <person name="Goodfellow M."/>
        </authorList>
    </citation>
    <scope>NUCLEOTIDE SEQUENCE</scope>
    <source>
        <strain evidence="8">CSCA 57</strain>
    </source>
</reference>
<evidence type="ECO:0000256" key="2">
    <source>
        <dbReference type="ARBA" id="ARBA00022448"/>
    </source>
</evidence>
<dbReference type="GO" id="GO:0016301">
    <property type="term" value="F:kinase activity"/>
    <property type="evidence" value="ECO:0007669"/>
    <property type="project" value="UniProtKB-KW"/>
</dbReference>
<comment type="subcellular location">
    <subcellularLocation>
        <location evidence="1">Cytoplasm</location>
    </subcellularLocation>
</comment>